<dbReference type="PANTHER" id="PTHR46211:SF1">
    <property type="entry name" value="GLYCEROPHOSPHODIESTER PHOSPHODIESTERASE, CYTOPLASMIC"/>
    <property type="match status" value="1"/>
</dbReference>
<dbReference type="InterPro" id="IPR017946">
    <property type="entry name" value="PLC-like_Pdiesterase_TIM-brl"/>
</dbReference>
<feature type="domain" description="GP-PDE" evidence="1">
    <location>
        <begin position="9"/>
        <end position="253"/>
    </location>
</feature>
<gene>
    <name evidence="2" type="ORF">AB2B41_01230</name>
</gene>
<dbReference type="InterPro" id="IPR030395">
    <property type="entry name" value="GP_PDE_dom"/>
</dbReference>
<evidence type="ECO:0000313" key="2">
    <source>
        <dbReference type="EMBL" id="MEW9918211.1"/>
    </source>
</evidence>
<dbReference type="RefSeq" id="WP_367875916.1">
    <property type="nucleotide sequence ID" value="NZ_JBFNXX010000001.1"/>
</dbReference>
<comment type="caution">
    <text evidence="2">The sequence shown here is derived from an EMBL/GenBank/DDBJ whole genome shotgun (WGS) entry which is preliminary data.</text>
</comment>
<dbReference type="EMBL" id="JBFNXX010000001">
    <property type="protein sequence ID" value="MEW9918211.1"/>
    <property type="molecule type" value="Genomic_DNA"/>
</dbReference>
<reference evidence="2 3" key="1">
    <citation type="submission" date="2024-07" db="EMBL/GenBank/DDBJ databases">
        <title>Marimonas sp.nov., isolated from tidal-flat sediment.</title>
        <authorList>
            <person name="Jayan J.N."/>
            <person name="Lee S.S."/>
        </authorList>
    </citation>
    <scope>NUCLEOTIDE SEQUENCE [LARGE SCALE GENOMIC DNA]</scope>
    <source>
        <strain evidence="2 3">MJW-29</strain>
    </source>
</reference>
<dbReference type="PANTHER" id="PTHR46211">
    <property type="entry name" value="GLYCEROPHOSPHORYL DIESTER PHOSPHODIESTERASE"/>
    <property type="match status" value="1"/>
</dbReference>
<dbReference type="PROSITE" id="PS51704">
    <property type="entry name" value="GP_PDE"/>
    <property type="match status" value="1"/>
</dbReference>
<sequence>MTLPEAFYHVPLAHRALHDRSDGRPENSRAAIRAAIAAGYGIEIDLQLSADDAAMVFHDYALERLTGENGAVRLRSASDLAGISLLGGDEGIPDLPEVLEIIAGRVPLVIELKDQDGGMGPDIGALERATAQALQGYGGPVAVMSFNPHSVAKIGELLPEVPRGLVTSAYRYDDWPLSRATCDRLRDIPDYDRVGACFISHERDDLDRARVAALKDHGAMICCWTVRSPEQEAEARKVAHNITFEGYRAALHP</sequence>
<evidence type="ECO:0000259" key="1">
    <source>
        <dbReference type="PROSITE" id="PS51704"/>
    </source>
</evidence>
<dbReference type="Pfam" id="PF03009">
    <property type="entry name" value="GDPD"/>
    <property type="match status" value="1"/>
</dbReference>
<evidence type="ECO:0000313" key="3">
    <source>
        <dbReference type="Proteomes" id="UP001556098"/>
    </source>
</evidence>
<dbReference type="SUPFAM" id="SSF51695">
    <property type="entry name" value="PLC-like phosphodiesterases"/>
    <property type="match status" value="1"/>
</dbReference>
<protein>
    <submittedName>
        <fullName evidence="2">Glycerophosphodiester phosphodiesterase family protein</fullName>
    </submittedName>
</protein>
<dbReference type="Proteomes" id="UP001556098">
    <property type="component" value="Unassembled WGS sequence"/>
</dbReference>
<accession>A0ABV3RHL1</accession>
<dbReference type="Gene3D" id="3.20.20.190">
    <property type="entry name" value="Phosphatidylinositol (PI) phosphodiesterase"/>
    <property type="match status" value="1"/>
</dbReference>
<organism evidence="2 3">
    <name type="scientific">Sulfitobacter sediminis</name>
    <dbReference type="NCBI Taxonomy" id="3234186"/>
    <lineage>
        <taxon>Bacteria</taxon>
        <taxon>Pseudomonadati</taxon>
        <taxon>Pseudomonadota</taxon>
        <taxon>Alphaproteobacteria</taxon>
        <taxon>Rhodobacterales</taxon>
        <taxon>Roseobacteraceae</taxon>
        <taxon>Sulfitobacter</taxon>
    </lineage>
</organism>
<name>A0ABV3RHL1_9RHOB</name>
<proteinExistence type="predicted"/>
<keyword evidence="3" id="KW-1185">Reference proteome</keyword>